<dbReference type="InterPro" id="IPR005495">
    <property type="entry name" value="LptG/LptF_permease"/>
</dbReference>
<comment type="caution">
    <text evidence="7">The sequence shown here is derived from an EMBL/GenBank/DDBJ whole genome shotgun (WGS) entry which is preliminary data.</text>
</comment>
<keyword evidence="3 6" id="KW-0812">Transmembrane</keyword>
<feature type="transmembrane region" description="Helical" evidence="6">
    <location>
        <begin position="323"/>
        <end position="345"/>
    </location>
</feature>
<keyword evidence="5 6" id="KW-0472">Membrane</keyword>
<accession>A0A1J5SFT6</accession>
<evidence type="ECO:0000256" key="6">
    <source>
        <dbReference type="SAM" id="Phobius"/>
    </source>
</evidence>
<dbReference type="EMBL" id="MLJW01000038">
    <property type="protein sequence ID" value="OIR07305.1"/>
    <property type="molecule type" value="Genomic_DNA"/>
</dbReference>
<evidence type="ECO:0000256" key="1">
    <source>
        <dbReference type="ARBA" id="ARBA00004651"/>
    </source>
</evidence>
<dbReference type="PANTHER" id="PTHR33529">
    <property type="entry name" value="SLR0882 PROTEIN-RELATED"/>
    <property type="match status" value="1"/>
</dbReference>
<evidence type="ECO:0000256" key="3">
    <source>
        <dbReference type="ARBA" id="ARBA00022692"/>
    </source>
</evidence>
<keyword evidence="4 6" id="KW-1133">Transmembrane helix</keyword>
<name>A0A1J5SFT6_9ZZZZ</name>
<feature type="transmembrane region" description="Helical" evidence="6">
    <location>
        <begin position="12"/>
        <end position="33"/>
    </location>
</feature>
<evidence type="ECO:0000256" key="4">
    <source>
        <dbReference type="ARBA" id="ARBA00022989"/>
    </source>
</evidence>
<dbReference type="Pfam" id="PF03739">
    <property type="entry name" value="LptF_LptG"/>
    <property type="match status" value="1"/>
</dbReference>
<dbReference type="GO" id="GO:0015920">
    <property type="term" value="P:lipopolysaccharide transport"/>
    <property type="evidence" value="ECO:0007669"/>
    <property type="project" value="TreeGrafter"/>
</dbReference>
<dbReference type="GO" id="GO:0043190">
    <property type="term" value="C:ATP-binding cassette (ABC) transporter complex"/>
    <property type="evidence" value="ECO:0007669"/>
    <property type="project" value="TreeGrafter"/>
</dbReference>
<evidence type="ECO:0000313" key="7">
    <source>
        <dbReference type="EMBL" id="OIR07305.1"/>
    </source>
</evidence>
<keyword evidence="2" id="KW-1003">Cell membrane</keyword>
<comment type="subcellular location">
    <subcellularLocation>
        <location evidence="1">Cell membrane</location>
        <topology evidence="1">Multi-pass membrane protein</topology>
    </subcellularLocation>
</comment>
<organism evidence="7">
    <name type="scientific">mine drainage metagenome</name>
    <dbReference type="NCBI Taxonomy" id="410659"/>
    <lineage>
        <taxon>unclassified sequences</taxon>
        <taxon>metagenomes</taxon>
        <taxon>ecological metagenomes</taxon>
    </lineage>
</organism>
<feature type="transmembrane region" description="Helical" evidence="6">
    <location>
        <begin position="351"/>
        <end position="369"/>
    </location>
</feature>
<protein>
    <submittedName>
        <fullName evidence="7">Putative permease YjgP/YjgQ family protein</fullName>
    </submittedName>
</protein>
<feature type="transmembrane region" description="Helical" evidence="6">
    <location>
        <begin position="286"/>
        <end position="311"/>
    </location>
</feature>
<feature type="transmembrane region" description="Helical" evidence="6">
    <location>
        <begin position="99"/>
        <end position="117"/>
    </location>
</feature>
<proteinExistence type="predicted"/>
<gene>
    <name evidence="7" type="ORF">GALL_105610</name>
</gene>
<dbReference type="AlphaFoldDB" id="A0A1J5SFT6"/>
<evidence type="ECO:0000256" key="5">
    <source>
        <dbReference type="ARBA" id="ARBA00023136"/>
    </source>
</evidence>
<evidence type="ECO:0000256" key="2">
    <source>
        <dbReference type="ARBA" id="ARBA00022475"/>
    </source>
</evidence>
<reference evidence="7" key="1">
    <citation type="submission" date="2016-10" db="EMBL/GenBank/DDBJ databases">
        <title>Sequence of Gallionella enrichment culture.</title>
        <authorList>
            <person name="Poehlein A."/>
            <person name="Muehling M."/>
            <person name="Daniel R."/>
        </authorList>
    </citation>
    <scope>NUCLEOTIDE SEQUENCE</scope>
</reference>
<dbReference type="PANTHER" id="PTHR33529:SF2">
    <property type="entry name" value="LIPOPOLYSACCHARIDE EXPORT SYSTEM PERMEASE PROTEIN LPTG"/>
    <property type="match status" value="1"/>
</dbReference>
<feature type="transmembrane region" description="Helical" evidence="6">
    <location>
        <begin position="53"/>
        <end position="78"/>
    </location>
</feature>
<sequence length="370" mass="41495">MKTFDRYLLREWFQIIGVVVAALLGLLLVQVMYTDLAPLLTAGATFMDVTVYLAVAVPSFLALLMPLTLLVSLLYVFGQLHRNHEFTAMRASGVSLARISVPVWCVGIVCCGLTLWLNSTIVPWSVEQSRQIRERVEFRHEAASRSADEIGARTSVAFDNRSAGRLWFMDRYSLFTHKAYGISLSFLDAQRRETRRIVASQAWRDADGKGWTFRNGRDYRFDLDSGEIVANSPFRTMTFRGVTDDPSLMLLIDRKPIDLSFWELRRLIGYLRSVNSTKAVPYEVRYFGLLADTLAPLIVIGLSVPFAVSGVRVNPAVGISKSIGLFALYYLLAQLGGTLAAKGVITPEWGAWLPSLGMSGLAFWFFLRLR</sequence>